<gene>
    <name evidence="1" type="ORF">F0M16_17920</name>
</gene>
<name>A0A5Q6PF48_VIBCL</name>
<dbReference type="AlphaFoldDB" id="A0A5Q6PF48"/>
<protein>
    <submittedName>
        <fullName evidence="1">Uncharacterized protein</fullName>
    </submittedName>
</protein>
<reference evidence="1 2" key="1">
    <citation type="submission" date="2019-09" db="EMBL/GenBank/DDBJ databases">
        <authorList>
            <person name="Kritzky A."/>
            <person name="Schelkanova E.Y."/>
            <person name="Alkhova Z.V."/>
            <person name="Smirnova N.I."/>
        </authorList>
    </citation>
    <scope>NUCLEOTIDE SEQUENCE [LARGE SCALE GENOMIC DNA]</scope>
    <source>
        <strain evidence="1 2">M1526</strain>
    </source>
</reference>
<comment type="caution">
    <text evidence="1">The sequence shown here is derived from an EMBL/GenBank/DDBJ whole genome shotgun (WGS) entry which is preliminary data.</text>
</comment>
<sequence>MLLISVQNVAYHKAKVDGIISFAFGSKSEIPIMYKYTESGLSNIFLKDGYEKFIENNDEFISFIDLEKTHKAISLALCMKPALLSNAEICFIRKELNLSQSEFDSLLLLEDGTTYQIDTGLLKQTYRSDFLMRHLLAKHHNEAFSSPEYCSVIEGGDLLENNVISNYTYTWT</sequence>
<proteinExistence type="predicted"/>
<organism evidence="1 2">
    <name type="scientific">Vibrio cholerae</name>
    <dbReference type="NCBI Taxonomy" id="666"/>
    <lineage>
        <taxon>Bacteria</taxon>
        <taxon>Pseudomonadati</taxon>
        <taxon>Pseudomonadota</taxon>
        <taxon>Gammaproteobacteria</taxon>
        <taxon>Vibrionales</taxon>
        <taxon>Vibrionaceae</taxon>
        <taxon>Vibrio</taxon>
    </lineage>
</organism>
<dbReference type="EMBL" id="VUAA01000022">
    <property type="protein sequence ID" value="KAA1253411.1"/>
    <property type="molecule type" value="Genomic_DNA"/>
</dbReference>
<accession>A0A5Q6PF48</accession>
<evidence type="ECO:0000313" key="1">
    <source>
        <dbReference type="EMBL" id="KAA1253411.1"/>
    </source>
</evidence>
<dbReference type="Proteomes" id="UP000323225">
    <property type="component" value="Unassembled WGS sequence"/>
</dbReference>
<evidence type="ECO:0000313" key="2">
    <source>
        <dbReference type="Proteomes" id="UP000323225"/>
    </source>
</evidence>